<evidence type="ECO:0000256" key="3">
    <source>
        <dbReference type="ARBA" id="ARBA00022912"/>
    </source>
</evidence>
<organism evidence="6 7">
    <name type="scientific">Bacillus smithii 7_3_47FAA</name>
    <dbReference type="NCBI Taxonomy" id="665952"/>
    <lineage>
        <taxon>Bacteria</taxon>
        <taxon>Bacillati</taxon>
        <taxon>Bacillota</taxon>
        <taxon>Bacilli</taxon>
        <taxon>Bacillales</taxon>
        <taxon>Bacillaceae</taxon>
        <taxon>Bacillus</taxon>
    </lineage>
</organism>
<dbReference type="PIRSF" id="PIRSF016557">
    <property type="entry name" value="Caps_synth_CpsB"/>
    <property type="match status" value="1"/>
</dbReference>
<dbReference type="InterPro" id="IPR016667">
    <property type="entry name" value="Caps_polysacc_synth_CpsB/CapC"/>
</dbReference>
<dbReference type="PANTHER" id="PTHR39181:SF1">
    <property type="entry name" value="TYROSINE-PROTEIN PHOSPHATASE YWQE"/>
    <property type="match status" value="1"/>
</dbReference>
<dbReference type="RefSeq" id="WP_003353930.1">
    <property type="nucleotide sequence ID" value="NZ_JH414751.1"/>
</dbReference>
<dbReference type="GO" id="GO:0004725">
    <property type="term" value="F:protein tyrosine phosphatase activity"/>
    <property type="evidence" value="ECO:0007669"/>
    <property type="project" value="UniProtKB-UniRule"/>
</dbReference>
<dbReference type="InterPro" id="IPR016195">
    <property type="entry name" value="Pol/histidinol_Pase-like"/>
</dbReference>
<dbReference type="SUPFAM" id="SSF89550">
    <property type="entry name" value="PHP domain-like"/>
    <property type="match status" value="1"/>
</dbReference>
<evidence type="ECO:0000256" key="1">
    <source>
        <dbReference type="ARBA" id="ARBA00005750"/>
    </source>
</evidence>
<evidence type="ECO:0000313" key="6">
    <source>
        <dbReference type="EMBL" id="EHL78259.1"/>
    </source>
</evidence>
<dbReference type="EMBL" id="ACWF01000085">
    <property type="protein sequence ID" value="EHL78259.1"/>
    <property type="molecule type" value="Genomic_DNA"/>
</dbReference>
<dbReference type="Gene3D" id="3.20.20.140">
    <property type="entry name" value="Metal-dependent hydrolases"/>
    <property type="match status" value="1"/>
</dbReference>
<reference evidence="6 7" key="1">
    <citation type="submission" date="2011-09" db="EMBL/GenBank/DDBJ databases">
        <title>The Genome Sequence of Bacillus smithii 7_3_47FAA.</title>
        <authorList>
            <consortium name="The Broad Institute Genome Sequencing Platform"/>
            <person name="Earl A."/>
            <person name="Ward D."/>
            <person name="Feldgarden M."/>
            <person name="Gevers D."/>
            <person name="Daigneault M."/>
            <person name="Strauss J."/>
            <person name="Allen-Vercoe E."/>
            <person name="Young S.K."/>
            <person name="Zeng Q."/>
            <person name="Gargeya S."/>
            <person name="Fitzgerald M."/>
            <person name="Haas B."/>
            <person name="Abouelleil A."/>
            <person name="Alvarado L."/>
            <person name="Arachchi H.M."/>
            <person name="Berlin A."/>
            <person name="Brown A."/>
            <person name="Chapman S.B."/>
            <person name="Chen Z."/>
            <person name="Dunbar C."/>
            <person name="Freedman E."/>
            <person name="Gearin G."/>
            <person name="Goldberg J."/>
            <person name="Griggs A."/>
            <person name="Gujja S."/>
            <person name="Heiman D."/>
            <person name="Howarth C."/>
            <person name="Larson L."/>
            <person name="Lui A."/>
            <person name="MacDonald P.J.P."/>
            <person name="Montmayeur A."/>
            <person name="Murphy C."/>
            <person name="Neiman D."/>
            <person name="Pearson M."/>
            <person name="Priest M."/>
            <person name="Roberts A."/>
            <person name="Saif S."/>
            <person name="Shea T."/>
            <person name="Shenoy N."/>
            <person name="Sisk P."/>
            <person name="Stolte C."/>
            <person name="Sykes S."/>
            <person name="Wortman J."/>
            <person name="Nusbaum C."/>
            <person name="Birren B."/>
        </authorList>
    </citation>
    <scope>NUCLEOTIDE SEQUENCE [LARGE SCALE GENOMIC DNA]</scope>
    <source>
        <strain evidence="6 7">7_3_47FAA</strain>
    </source>
</reference>
<protein>
    <recommendedName>
        <fullName evidence="5">Tyrosine-protein phosphatase</fullName>
        <ecNumber evidence="5">3.1.3.48</ecNumber>
    </recommendedName>
</protein>
<dbReference type="PATRIC" id="fig|665952.3.peg.1615"/>
<evidence type="ECO:0000256" key="5">
    <source>
        <dbReference type="PIRNR" id="PIRNR016557"/>
    </source>
</evidence>
<evidence type="ECO:0000313" key="7">
    <source>
        <dbReference type="Proteomes" id="UP000011747"/>
    </source>
</evidence>
<accession>G9QKR3</accession>
<evidence type="ECO:0000256" key="2">
    <source>
        <dbReference type="ARBA" id="ARBA00022801"/>
    </source>
</evidence>
<keyword evidence="3 5" id="KW-0904">Protein phosphatase</keyword>
<dbReference type="Pfam" id="PF19567">
    <property type="entry name" value="CpsB_CapC"/>
    <property type="match status" value="1"/>
</dbReference>
<gene>
    <name evidence="6" type="ORF">HMPREF1015_01752</name>
</gene>
<dbReference type="AlphaFoldDB" id="G9QKR3"/>
<comment type="catalytic activity">
    <reaction evidence="4 5">
        <text>O-phospho-L-tyrosyl-[protein] + H2O = L-tyrosyl-[protein] + phosphate</text>
        <dbReference type="Rhea" id="RHEA:10684"/>
        <dbReference type="Rhea" id="RHEA-COMP:10136"/>
        <dbReference type="Rhea" id="RHEA-COMP:20101"/>
        <dbReference type="ChEBI" id="CHEBI:15377"/>
        <dbReference type="ChEBI" id="CHEBI:43474"/>
        <dbReference type="ChEBI" id="CHEBI:46858"/>
        <dbReference type="ChEBI" id="CHEBI:61978"/>
        <dbReference type="EC" id="3.1.3.48"/>
    </reaction>
</comment>
<comment type="caution">
    <text evidence="6">The sequence shown here is derived from an EMBL/GenBank/DDBJ whole genome shotgun (WGS) entry which is preliminary data.</text>
</comment>
<sequence>MIDIHCHILPGVDDGAQTLIEAAAMAKQAEKEGIHTIIATPHHMNRKYINRKSEIVAKVMEVNAHLEREGINVTVLPGQEVRIYGELLQDYENGEISTLGGDSSYVLVEFPFGYVPKYAEQLLFDMQMKGLVPVVVHPERNQELIQDPDKLYNLVKNGAAAQITAASLTGYFGKKIQKFTEQLIGANLAHFIASDAHNTNKRPFKMMETLDRLEKEFGIDYVYYFQENAELAVSGQNIMKEPPQQIKKKKFLGLF</sequence>
<proteinExistence type="inferred from homology"/>
<evidence type="ECO:0000256" key="4">
    <source>
        <dbReference type="ARBA" id="ARBA00051722"/>
    </source>
</evidence>
<comment type="similarity">
    <text evidence="1 5">Belongs to the metallo-dependent hydrolases superfamily. CpsB/CapC family.</text>
</comment>
<dbReference type="GO" id="GO:0030145">
    <property type="term" value="F:manganese ion binding"/>
    <property type="evidence" value="ECO:0007669"/>
    <property type="project" value="UniProtKB-UniRule"/>
</dbReference>
<dbReference type="HOGENOM" id="CLU_085966_1_0_9"/>
<name>G9QKR3_9BACI</name>
<dbReference type="Proteomes" id="UP000011747">
    <property type="component" value="Unassembled WGS sequence"/>
</dbReference>
<dbReference type="PANTHER" id="PTHR39181">
    <property type="entry name" value="TYROSINE-PROTEIN PHOSPHATASE YWQE"/>
    <property type="match status" value="1"/>
</dbReference>
<keyword evidence="7" id="KW-1185">Reference proteome</keyword>
<keyword evidence="2 5" id="KW-0378">Hydrolase</keyword>
<dbReference type="EC" id="3.1.3.48" evidence="5"/>